<dbReference type="Pfam" id="PF14223">
    <property type="entry name" value="Retrotran_gag_2"/>
    <property type="match status" value="1"/>
</dbReference>
<reference evidence="1" key="1">
    <citation type="journal article" date="2020" name="bioRxiv">
        <title>Chromosome-level reference genome of the European wasp spider Argiope bruennichi: a resource for studies on range expansion and evolutionary adaptation.</title>
        <authorList>
            <person name="Sheffer M.M."/>
            <person name="Hoppe A."/>
            <person name="Krehenwinkel H."/>
            <person name="Uhl G."/>
            <person name="Kuss A.W."/>
            <person name="Jensen L."/>
            <person name="Jensen C."/>
            <person name="Gillespie R.G."/>
            <person name="Hoff K.J."/>
            <person name="Prost S."/>
        </authorList>
    </citation>
    <scope>NUCLEOTIDE SEQUENCE</scope>
</reference>
<sequence length="255" mass="29837">MNSDFSSFVFPKLDDSNYSSWNEDMKVLLMDRGCWNFAIGEEKLYPEEATEKEKLEYEWRKQRYYTTIYQEVERKLLPLIRHTTDGKEAWNILKDNFEPVSEARLAVSSIRTRTDRMKDAEFTDLEVERQLINESGRIQLKKKDLNTTENAYNVGSSPGKEISKKSVERSGNVLDLTKNLVNTRKTVTLKNLPKKRVSLPLKVGCILPERVKENEIEETELMRQFSYRTLIGFLYFIANRSRPDIEFAVNTVTIL</sequence>
<evidence type="ECO:0008006" key="3">
    <source>
        <dbReference type="Google" id="ProtNLM"/>
    </source>
</evidence>
<dbReference type="EMBL" id="JABXBU010002231">
    <property type="protein sequence ID" value="KAF8763299.1"/>
    <property type="molecule type" value="Genomic_DNA"/>
</dbReference>
<name>A0A8T0DZC0_ARGBR</name>
<keyword evidence="2" id="KW-1185">Reference proteome</keyword>
<gene>
    <name evidence="1" type="ORF">HNY73_021499</name>
</gene>
<comment type="caution">
    <text evidence="1">The sequence shown here is derived from an EMBL/GenBank/DDBJ whole genome shotgun (WGS) entry which is preliminary data.</text>
</comment>
<organism evidence="1 2">
    <name type="scientific">Argiope bruennichi</name>
    <name type="common">Wasp spider</name>
    <name type="synonym">Aranea bruennichi</name>
    <dbReference type="NCBI Taxonomy" id="94029"/>
    <lineage>
        <taxon>Eukaryota</taxon>
        <taxon>Metazoa</taxon>
        <taxon>Ecdysozoa</taxon>
        <taxon>Arthropoda</taxon>
        <taxon>Chelicerata</taxon>
        <taxon>Arachnida</taxon>
        <taxon>Araneae</taxon>
        <taxon>Araneomorphae</taxon>
        <taxon>Entelegynae</taxon>
        <taxon>Araneoidea</taxon>
        <taxon>Araneidae</taxon>
        <taxon>Argiope</taxon>
    </lineage>
</organism>
<evidence type="ECO:0000313" key="2">
    <source>
        <dbReference type="Proteomes" id="UP000807504"/>
    </source>
</evidence>
<reference evidence="1" key="2">
    <citation type="submission" date="2020-06" db="EMBL/GenBank/DDBJ databases">
        <authorList>
            <person name="Sheffer M."/>
        </authorList>
    </citation>
    <scope>NUCLEOTIDE SEQUENCE</scope>
</reference>
<accession>A0A8T0DZC0</accession>
<dbReference type="Proteomes" id="UP000807504">
    <property type="component" value="Unassembled WGS sequence"/>
</dbReference>
<proteinExistence type="predicted"/>
<evidence type="ECO:0000313" key="1">
    <source>
        <dbReference type="EMBL" id="KAF8763299.1"/>
    </source>
</evidence>
<protein>
    <recommendedName>
        <fullName evidence="3">DUF4219 domain-containing protein</fullName>
    </recommendedName>
</protein>
<dbReference type="AlphaFoldDB" id="A0A8T0DZC0"/>